<dbReference type="EMBL" id="JBHUKQ010000010">
    <property type="protein sequence ID" value="MFD2481236.1"/>
    <property type="molecule type" value="Genomic_DNA"/>
</dbReference>
<reference evidence="3" key="1">
    <citation type="journal article" date="2019" name="Int. J. Syst. Evol. Microbiol.">
        <title>The Global Catalogue of Microorganisms (GCM) 10K type strain sequencing project: providing services to taxonomists for standard genome sequencing and annotation.</title>
        <authorList>
            <consortium name="The Broad Institute Genomics Platform"/>
            <consortium name="The Broad Institute Genome Sequencing Center for Infectious Disease"/>
            <person name="Wu L."/>
            <person name="Ma J."/>
        </authorList>
    </citation>
    <scope>NUCLEOTIDE SEQUENCE [LARGE SCALE GENOMIC DNA]</scope>
    <source>
        <strain evidence="3">CGMCC 4.7638</strain>
    </source>
</reference>
<proteinExistence type="predicted"/>
<evidence type="ECO:0000313" key="3">
    <source>
        <dbReference type="Proteomes" id="UP001597542"/>
    </source>
</evidence>
<dbReference type="Proteomes" id="UP001597542">
    <property type="component" value="Unassembled WGS sequence"/>
</dbReference>
<protein>
    <submittedName>
        <fullName evidence="2">Uncharacterized protein</fullName>
    </submittedName>
</protein>
<feature type="region of interest" description="Disordered" evidence="1">
    <location>
        <begin position="56"/>
        <end position="79"/>
    </location>
</feature>
<gene>
    <name evidence="2" type="ORF">ACFSUT_13205</name>
</gene>
<evidence type="ECO:0000313" key="2">
    <source>
        <dbReference type="EMBL" id="MFD2481236.1"/>
    </source>
</evidence>
<name>A0ABW5HW51_9PSEU</name>
<comment type="caution">
    <text evidence="2">The sequence shown here is derived from an EMBL/GenBank/DDBJ whole genome shotgun (WGS) entry which is preliminary data.</text>
</comment>
<dbReference type="RefSeq" id="WP_344274384.1">
    <property type="nucleotide sequence ID" value="NZ_BAAAHV010000011.1"/>
</dbReference>
<evidence type="ECO:0000256" key="1">
    <source>
        <dbReference type="SAM" id="MobiDB-lite"/>
    </source>
</evidence>
<organism evidence="2 3">
    <name type="scientific">Amycolatopsis albidoflavus</name>
    <dbReference type="NCBI Taxonomy" id="102226"/>
    <lineage>
        <taxon>Bacteria</taxon>
        <taxon>Bacillati</taxon>
        <taxon>Actinomycetota</taxon>
        <taxon>Actinomycetes</taxon>
        <taxon>Pseudonocardiales</taxon>
        <taxon>Pseudonocardiaceae</taxon>
        <taxon>Amycolatopsis</taxon>
    </lineage>
</organism>
<sequence length="108" mass="11752">MFANQLDLLELTSADAMPASVTVVPKDQTETAGIAEQFRVQFPTARNVNDSTYFSSRITGPGYRDPTCPPTGEHSDWPHGQLVDGTLNGGRTRISRVFTVSTLPVTKL</sequence>
<keyword evidence="3" id="KW-1185">Reference proteome</keyword>
<accession>A0ABW5HW51</accession>